<feature type="region of interest" description="Disordered" evidence="1">
    <location>
        <begin position="1"/>
        <end position="43"/>
    </location>
</feature>
<feature type="compositionally biased region" description="Basic and acidic residues" evidence="1">
    <location>
        <begin position="79"/>
        <end position="99"/>
    </location>
</feature>
<feature type="compositionally biased region" description="Basic and acidic residues" evidence="1">
    <location>
        <begin position="32"/>
        <end position="43"/>
    </location>
</feature>
<evidence type="ECO:0000256" key="1">
    <source>
        <dbReference type="SAM" id="MobiDB-lite"/>
    </source>
</evidence>
<accession>A0A5J4X6Y7</accession>
<organism evidence="2 3">
    <name type="scientific">Streblomastix strix</name>
    <dbReference type="NCBI Taxonomy" id="222440"/>
    <lineage>
        <taxon>Eukaryota</taxon>
        <taxon>Metamonada</taxon>
        <taxon>Preaxostyla</taxon>
        <taxon>Oxymonadida</taxon>
        <taxon>Streblomastigidae</taxon>
        <taxon>Streblomastix</taxon>
    </lineage>
</organism>
<dbReference type="AlphaFoldDB" id="A0A5J4X6Y7"/>
<dbReference type="Proteomes" id="UP000324800">
    <property type="component" value="Unassembled WGS sequence"/>
</dbReference>
<sequence length="238" mass="26515">MPIQIPNQMNALSKSSSSLGHFKGNQRVAGSRSRERDRDIRDMDGSQIWLSQINNSLQSSQTQNSSLYQWPQQILPDFGEMRRSNRERDREGRSSEKPGHSGFPFTKDSPSISDPPKKQEPLFSSQPKMISIPTDPQNVQVLQHSLQMSSSSLNANGANNYFGSGMSINNERDRVQGLFSNSHKHIGSISGLGTPQSGKDNQSKEQQTWNGGGSNNSLNPQSDYIITNETHTKRGKRQ</sequence>
<protein>
    <submittedName>
        <fullName evidence="2">Uncharacterized protein</fullName>
    </submittedName>
</protein>
<feature type="region of interest" description="Disordered" evidence="1">
    <location>
        <begin position="72"/>
        <end position="133"/>
    </location>
</feature>
<gene>
    <name evidence="2" type="ORF">EZS28_001531</name>
</gene>
<dbReference type="EMBL" id="SNRW01000161">
    <property type="protein sequence ID" value="KAA6402938.1"/>
    <property type="molecule type" value="Genomic_DNA"/>
</dbReference>
<name>A0A5J4X6Y7_9EUKA</name>
<proteinExistence type="predicted"/>
<evidence type="ECO:0000313" key="3">
    <source>
        <dbReference type="Proteomes" id="UP000324800"/>
    </source>
</evidence>
<feature type="compositionally biased region" description="Polar residues" evidence="1">
    <location>
        <begin position="1"/>
        <end position="19"/>
    </location>
</feature>
<feature type="compositionally biased region" description="Polar residues" evidence="1">
    <location>
        <begin position="122"/>
        <end position="133"/>
    </location>
</feature>
<evidence type="ECO:0000313" key="2">
    <source>
        <dbReference type="EMBL" id="KAA6402938.1"/>
    </source>
</evidence>
<comment type="caution">
    <text evidence="2">The sequence shown here is derived from an EMBL/GenBank/DDBJ whole genome shotgun (WGS) entry which is preliminary data.</text>
</comment>
<feature type="compositionally biased region" description="Polar residues" evidence="1">
    <location>
        <begin position="191"/>
        <end position="229"/>
    </location>
</feature>
<reference evidence="2 3" key="1">
    <citation type="submission" date="2019-03" db="EMBL/GenBank/DDBJ databases">
        <title>Single cell metagenomics reveals metabolic interactions within the superorganism composed of flagellate Streblomastix strix and complex community of Bacteroidetes bacteria on its surface.</title>
        <authorList>
            <person name="Treitli S.C."/>
            <person name="Kolisko M."/>
            <person name="Husnik F."/>
            <person name="Keeling P."/>
            <person name="Hampl V."/>
        </authorList>
    </citation>
    <scope>NUCLEOTIDE SEQUENCE [LARGE SCALE GENOMIC DNA]</scope>
    <source>
        <strain evidence="2">ST1C</strain>
    </source>
</reference>
<feature type="region of interest" description="Disordered" evidence="1">
    <location>
        <begin position="183"/>
        <end position="238"/>
    </location>
</feature>